<evidence type="ECO:0000313" key="2">
    <source>
        <dbReference type="Proteomes" id="UP001491349"/>
    </source>
</evidence>
<evidence type="ECO:0000313" key="1">
    <source>
        <dbReference type="EMBL" id="MEK8178825.1"/>
    </source>
</evidence>
<protein>
    <submittedName>
        <fullName evidence="1">Uncharacterized protein</fullName>
    </submittedName>
</protein>
<sequence>MKKRLESELISIAHRILKLKNKSEVDQLYKETQKLYETLTVLKFYQDNFESVKNDLDAAVLEDKLEQNLEAETPQEVTQEVKSVQVPEVVLKSEEEPEMVAEEEIEEEIMISEEVEEEGEPVLEEEMEEEVVAETDEEEPVFKPIFELVEEEEEAEIEPAETASEVNSETKHVALEDLLGENYVDPVFVKPNEVSLFSSETLTETKDINEPKAISLNSAFGKTMEIGLNDRVAFVNNLFAGSNEDFNRVISQLNTFDNLTEAKDFLNEMVIPDYNYWVGKEDYIERFMEVVENKFK</sequence>
<name>A0ABU9DWP5_9FLAO</name>
<keyword evidence="2" id="KW-1185">Reference proteome</keyword>
<organism evidence="1 2">
    <name type="scientific">Flavobacterium buctense</name>
    <dbReference type="NCBI Taxonomy" id="1648146"/>
    <lineage>
        <taxon>Bacteria</taxon>
        <taxon>Pseudomonadati</taxon>
        <taxon>Bacteroidota</taxon>
        <taxon>Flavobacteriia</taxon>
        <taxon>Flavobacteriales</taxon>
        <taxon>Flavobacteriaceae</taxon>
        <taxon>Flavobacterium</taxon>
    </lineage>
</organism>
<reference evidence="1 2" key="1">
    <citation type="submission" date="2024-04" db="EMBL/GenBank/DDBJ databases">
        <title>draft genome sequnece of Flavobacterium buctense JCM 30750.</title>
        <authorList>
            <person name="Kim D.-U."/>
        </authorList>
    </citation>
    <scope>NUCLEOTIDE SEQUENCE [LARGE SCALE GENOMIC DNA]</scope>
    <source>
        <strain evidence="1 2">JCM 30750</strain>
    </source>
</reference>
<dbReference type="RefSeq" id="WP_187658973.1">
    <property type="nucleotide sequence ID" value="NZ_JACTAB010000001.1"/>
</dbReference>
<accession>A0ABU9DWP5</accession>
<proteinExistence type="predicted"/>
<comment type="caution">
    <text evidence="1">The sequence shown here is derived from an EMBL/GenBank/DDBJ whole genome shotgun (WGS) entry which is preliminary data.</text>
</comment>
<dbReference type="Proteomes" id="UP001491349">
    <property type="component" value="Unassembled WGS sequence"/>
</dbReference>
<gene>
    <name evidence="1" type="ORF">WMW71_00610</name>
</gene>
<dbReference type="EMBL" id="JBBPCB010000001">
    <property type="protein sequence ID" value="MEK8178825.1"/>
    <property type="molecule type" value="Genomic_DNA"/>
</dbReference>